<evidence type="ECO:0000313" key="8">
    <source>
        <dbReference type="Proteomes" id="UP000185657"/>
    </source>
</evidence>
<sequence length="317" mass="35006">MQTYEGKKEAETAPVDGLPASKAITPWTDFHLVLVISREGSVAKACHALDMTHSTLLRKLDTIETRLKTRLFDRGRSTYTLTAAGQLIAQAARDFEPVASEAEANALGHDLRPSGEVRVSLASVVLNQLLPPVLVQFSLNFPNVQLALNATREHVSLRRREADVAIRVADTVPDWLVGRKVAEVRFKVYALDDGSPRPKLSTVRHLAKERRWIGFDQDASDLKFDRWLAATVPDSSVVLRVDDFNNALALVRSGLGIALLPTFVERGAPDLVPLTAVINDLTTPLWMLTHPDLKRAMRVQIMMRSFGPALAELLKPG</sequence>
<dbReference type="EMBL" id="CP017476">
    <property type="protein sequence ID" value="AOW13534.1"/>
    <property type="molecule type" value="Genomic_DNA"/>
</dbReference>
<dbReference type="InterPro" id="IPR036390">
    <property type="entry name" value="WH_DNA-bd_sf"/>
</dbReference>
<dbReference type="PANTHER" id="PTHR30537">
    <property type="entry name" value="HTH-TYPE TRANSCRIPTIONAL REGULATOR"/>
    <property type="match status" value="1"/>
</dbReference>
<dbReference type="InterPro" id="IPR058163">
    <property type="entry name" value="LysR-type_TF_proteobact-type"/>
</dbReference>
<keyword evidence="4" id="KW-0804">Transcription</keyword>
<protein>
    <recommendedName>
        <fullName evidence="5">HTH lysR-type domain-containing protein</fullName>
    </recommendedName>
</protein>
<keyword evidence="3" id="KW-0238">DNA-binding</keyword>
<reference evidence="6 9" key="2">
    <citation type="submission" date="2016-10" db="EMBL/GenBank/DDBJ databases">
        <title>Hydorgenophaga sp. LPB0072 isolated from gastropod.</title>
        <authorList>
            <person name="Kim E."/>
            <person name="Yi H."/>
        </authorList>
    </citation>
    <scope>NUCLEOTIDE SEQUENCE [LARGE SCALE GENOMIC DNA]</scope>
    <source>
        <strain evidence="6 9">LPB0072</strain>
    </source>
</reference>
<evidence type="ECO:0000313" key="9">
    <source>
        <dbReference type="Proteomes" id="UP000185680"/>
    </source>
</evidence>
<gene>
    <name evidence="6" type="ORF">LPB072_12380</name>
    <name evidence="7" type="ORF">LPB72_11000</name>
</gene>
<dbReference type="InterPro" id="IPR000847">
    <property type="entry name" value="LysR_HTH_N"/>
</dbReference>
<evidence type="ECO:0000259" key="5">
    <source>
        <dbReference type="PROSITE" id="PS50931"/>
    </source>
</evidence>
<accession>A0A167HWG3</accession>
<dbReference type="OrthoDB" id="8579932at2"/>
<dbReference type="GO" id="GO:0043565">
    <property type="term" value="F:sequence-specific DNA binding"/>
    <property type="evidence" value="ECO:0007669"/>
    <property type="project" value="TreeGrafter"/>
</dbReference>
<dbReference type="PANTHER" id="PTHR30537:SF3">
    <property type="entry name" value="TRANSCRIPTIONAL REGULATORY PROTEIN"/>
    <property type="match status" value="1"/>
</dbReference>
<dbReference type="RefSeq" id="WP_066090153.1">
    <property type="nucleotide sequence ID" value="NZ_CP017476.1"/>
</dbReference>
<reference evidence="7 8" key="1">
    <citation type="submission" date="2016-02" db="EMBL/GenBank/DDBJ databases">
        <title>Draft genome sequence of Hydrogenophaga sp. LPB0072.</title>
        <authorList>
            <person name="Shin S.-K."/>
            <person name="Yi H."/>
        </authorList>
    </citation>
    <scope>NUCLEOTIDE SEQUENCE [LARGE SCALE GENOMIC DNA]</scope>
    <source>
        <strain evidence="7 8">LPB0072</strain>
    </source>
</reference>
<dbReference type="SUPFAM" id="SSF53850">
    <property type="entry name" value="Periplasmic binding protein-like II"/>
    <property type="match status" value="1"/>
</dbReference>
<dbReference type="Proteomes" id="UP000185680">
    <property type="component" value="Chromosome"/>
</dbReference>
<organism evidence="6 9">
    <name type="scientific">Hydrogenophaga crassostreae</name>
    <dbReference type="NCBI Taxonomy" id="1763535"/>
    <lineage>
        <taxon>Bacteria</taxon>
        <taxon>Pseudomonadati</taxon>
        <taxon>Pseudomonadota</taxon>
        <taxon>Betaproteobacteria</taxon>
        <taxon>Burkholderiales</taxon>
        <taxon>Comamonadaceae</taxon>
        <taxon>Hydrogenophaga</taxon>
    </lineage>
</organism>
<dbReference type="KEGG" id="hyl:LPB072_12380"/>
<evidence type="ECO:0000256" key="2">
    <source>
        <dbReference type="ARBA" id="ARBA00023015"/>
    </source>
</evidence>
<comment type="similarity">
    <text evidence="1">Belongs to the LysR transcriptional regulatory family.</text>
</comment>
<dbReference type="AlphaFoldDB" id="A0A167HWG3"/>
<dbReference type="SUPFAM" id="SSF46785">
    <property type="entry name" value="Winged helix' DNA-binding domain"/>
    <property type="match status" value="1"/>
</dbReference>
<dbReference type="InterPro" id="IPR036388">
    <property type="entry name" value="WH-like_DNA-bd_sf"/>
</dbReference>
<evidence type="ECO:0000313" key="6">
    <source>
        <dbReference type="EMBL" id="AOW13534.1"/>
    </source>
</evidence>
<dbReference type="Gene3D" id="3.40.190.290">
    <property type="match status" value="1"/>
</dbReference>
<name>A0A167HWG3_9BURK</name>
<proteinExistence type="inferred from homology"/>
<evidence type="ECO:0000256" key="4">
    <source>
        <dbReference type="ARBA" id="ARBA00023163"/>
    </source>
</evidence>
<dbReference type="PROSITE" id="PS50931">
    <property type="entry name" value="HTH_LYSR"/>
    <property type="match status" value="1"/>
</dbReference>
<dbReference type="GO" id="GO:0003700">
    <property type="term" value="F:DNA-binding transcription factor activity"/>
    <property type="evidence" value="ECO:0007669"/>
    <property type="project" value="InterPro"/>
</dbReference>
<keyword evidence="8" id="KW-1185">Reference proteome</keyword>
<dbReference type="Pfam" id="PF00126">
    <property type="entry name" value="HTH_1"/>
    <property type="match status" value="1"/>
</dbReference>
<dbReference type="EMBL" id="LVWD01000013">
    <property type="protein sequence ID" value="OAD41825.1"/>
    <property type="molecule type" value="Genomic_DNA"/>
</dbReference>
<dbReference type="Pfam" id="PF03466">
    <property type="entry name" value="LysR_substrate"/>
    <property type="match status" value="1"/>
</dbReference>
<dbReference type="Gene3D" id="1.10.10.10">
    <property type="entry name" value="Winged helix-like DNA-binding domain superfamily/Winged helix DNA-binding domain"/>
    <property type="match status" value="1"/>
</dbReference>
<evidence type="ECO:0000313" key="7">
    <source>
        <dbReference type="EMBL" id="OAD41825.1"/>
    </source>
</evidence>
<feature type="domain" description="HTH lysR-type" evidence="5">
    <location>
        <begin position="25"/>
        <end position="82"/>
    </location>
</feature>
<dbReference type="GO" id="GO:0006351">
    <property type="term" value="P:DNA-templated transcription"/>
    <property type="evidence" value="ECO:0007669"/>
    <property type="project" value="TreeGrafter"/>
</dbReference>
<keyword evidence="2" id="KW-0805">Transcription regulation</keyword>
<dbReference type="Proteomes" id="UP000185657">
    <property type="component" value="Unassembled WGS sequence"/>
</dbReference>
<dbReference type="InterPro" id="IPR005119">
    <property type="entry name" value="LysR_subst-bd"/>
</dbReference>
<evidence type="ECO:0000256" key="1">
    <source>
        <dbReference type="ARBA" id="ARBA00009437"/>
    </source>
</evidence>
<evidence type="ECO:0000256" key="3">
    <source>
        <dbReference type="ARBA" id="ARBA00023125"/>
    </source>
</evidence>
<dbReference type="STRING" id="1763535.LPB072_12380"/>